<dbReference type="Pfam" id="PF13489">
    <property type="entry name" value="Methyltransf_23"/>
    <property type="match status" value="1"/>
</dbReference>
<gene>
    <name evidence="3" type="ORF">SAMN06297251_12527</name>
</gene>
<reference evidence="3 4" key="1">
    <citation type="submission" date="2017-04" db="EMBL/GenBank/DDBJ databases">
        <authorList>
            <person name="Afonso C.L."/>
            <person name="Miller P.J."/>
            <person name="Scott M.A."/>
            <person name="Spackman E."/>
            <person name="Goraichik I."/>
            <person name="Dimitrov K.M."/>
            <person name="Suarez D.L."/>
            <person name="Swayne D.E."/>
        </authorList>
    </citation>
    <scope>NUCLEOTIDE SEQUENCE [LARGE SCALE GENOMIC DNA]</scope>
    <source>
        <strain evidence="3 4">CGMCC 1.10972</strain>
    </source>
</reference>
<keyword evidence="4" id="KW-1185">Reference proteome</keyword>
<dbReference type="EMBL" id="FWXR01000025">
    <property type="protein sequence ID" value="SMD08837.1"/>
    <property type="molecule type" value="Genomic_DNA"/>
</dbReference>
<evidence type="ECO:0000256" key="1">
    <source>
        <dbReference type="ARBA" id="ARBA00022679"/>
    </source>
</evidence>
<evidence type="ECO:0000313" key="3">
    <source>
        <dbReference type="EMBL" id="SMD08837.1"/>
    </source>
</evidence>
<proteinExistence type="predicted"/>
<dbReference type="OrthoDB" id="9801609at2"/>
<protein>
    <submittedName>
        <fullName evidence="3">O-antigen chain-terminating methyltransferase</fullName>
    </submittedName>
</protein>
<dbReference type="Gene3D" id="3.40.50.150">
    <property type="entry name" value="Vaccinia Virus protein VP39"/>
    <property type="match status" value="1"/>
</dbReference>
<dbReference type="Proteomes" id="UP000192656">
    <property type="component" value="Unassembled WGS sequence"/>
</dbReference>
<sequence length="414" mass="46526">MPPEDDNRSQQRTGLHGALSRSRITGPLFRYGLSILRLNRTRGLVHGNKARLDHLDRRIDDLRRDLDDAHRKTDGLRHTVDDMRRETDTGRDDAQRQTDELREKVRRLEEGLRQIGVQQTALSQRSSADLARGDHARVRQDARIAALASNVDLVERIMLRNPNEAIPAAPAMTPASIAPRVKSLLDDFYVAFENRYRGTTEDIASRQAIYLSELDALNADSLTSGPVLDLGCGRGEWLKLLRDREIDGLGLDTNAGQLAEARDHGLAVREGDALAFMRGEPEARYMAVTAFHIVEHLPFETLAEWMLEIRRILKPGGKLIVETPNPETLTVGASTFHMDPTHQKPVPSGLLDVLAETVGFDQRIVRPLHPHPRLKEAMETMPGDFAYLLFGYQDYGFFARRPLERFEADGQGAV</sequence>
<dbReference type="CDD" id="cd02440">
    <property type="entry name" value="AdoMet_MTases"/>
    <property type="match status" value="1"/>
</dbReference>
<dbReference type="PANTHER" id="PTHR43861">
    <property type="entry name" value="TRANS-ACONITATE 2-METHYLTRANSFERASE-RELATED"/>
    <property type="match status" value="1"/>
</dbReference>
<dbReference type="AlphaFoldDB" id="A0A1W2EGM8"/>
<organism evidence="3 4">
    <name type="scientific">Fulvimarina manganoxydans</name>
    <dbReference type="NCBI Taxonomy" id="937218"/>
    <lineage>
        <taxon>Bacteria</taxon>
        <taxon>Pseudomonadati</taxon>
        <taxon>Pseudomonadota</taxon>
        <taxon>Alphaproteobacteria</taxon>
        <taxon>Hyphomicrobiales</taxon>
        <taxon>Aurantimonadaceae</taxon>
        <taxon>Fulvimarina</taxon>
    </lineage>
</organism>
<dbReference type="SUPFAM" id="SSF53335">
    <property type="entry name" value="S-adenosyl-L-methionine-dependent methyltransferases"/>
    <property type="match status" value="1"/>
</dbReference>
<evidence type="ECO:0000313" key="4">
    <source>
        <dbReference type="Proteomes" id="UP000192656"/>
    </source>
</evidence>
<accession>A0A1W2EGM8</accession>
<keyword evidence="1 3" id="KW-0808">Transferase</keyword>
<dbReference type="GO" id="GO:0032259">
    <property type="term" value="P:methylation"/>
    <property type="evidence" value="ECO:0007669"/>
    <property type="project" value="UniProtKB-KW"/>
</dbReference>
<dbReference type="InterPro" id="IPR029063">
    <property type="entry name" value="SAM-dependent_MTases_sf"/>
</dbReference>
<name>A0A1W2EGM8_9HYPH</name>
<feature type="region of interest" description="Disordered" evidence="2">
    <location>
        <begin position="77"/>
        <end position="99"/>
    </location>
</feature>
<dbReference type="STRING" id="937218.SAMN06297251_12527"/>
<dbReference type="PANTHER" id="PTHR43861:SF3">
    <property type="entry name" value="PUTATIVE (AFU_ORTHOLOGUE AFUA_2G14390)-RELATED"/>
    <property type="match status" value="1"/>
</dbReference>
<dbReference type="GO" id="GO:0008168">
    <property type="term" value="F:methyltransferase activity"/>
    <property type="evidence" value="ECO:0007669"/>
    <property type="project" value="UniProtKB-KW"/>
</dbReference>
<evidence type="ECO:0000256" key="2">
    <source>
        <dbReference type="SAM" id="MobiDB-lite"/>
    </source>
</evidence>
<keyword evidence="3" id="KW-0489">Methyltransferase</keyword>